<evidence type="ECO:0000259" key="10">
    <source>
        <dbReference type="SMART" id="SM01091"/>
    </source>
</evidence>
<name>A0A0S3Q0H0_9BRAD</name>
<feature type="transmembrane region" description="Helical" evidence="9">
    <location>
        <begin position="278"/>
        <end position="298"/>
    </location>
</feature>
<evidence type="ECO:0000256" key="3">
    <source>
        <dbReference type="ARBA" id="ARBA00022449"/>
    </source>
</evidence>
<evidence type="ECO:0000256" key="1">
    <source>
        <dbReference type="ARBA" id="ARBA00004651"/>
    </source>
</evidence>
<keyword evidence="2" id="KW-0813">Transport</keyword>
<dbReference type="GO" id="GO:0015297">
    <property type="term" value="F:antiporter activity"/>
    <property type="evidence" value="ECO:0007669"/>
    <property type="project" value="UniProtKB-KW"/>
</dbReference>
<feature type="transmembrane region" description="Helical" evidence="9">
    <location>
        <begin position="89"/>
        <end position="112"/>
    </location>
</feature>
<evidence type="ECO:0000313" key="11">
    <source>
        <dbReference type="EMBL" id="BAT61692.1"/>
    </source>
</evidence>
<evidence type="ECO:0000256" key="9">
    <source>
        <dbReference type="SAM" id="Phobius"/>
    </source>
</evidence>
<dbReference type="EMBL" id="AP014946">
    <property type="protein sequence ID" value="BAT61692.1"/>
    <property type="molecule type" value="Genomic_DNA"/>
</dbReference>
<dbReference type="Pfam" id="PF00999">
    <property type="entry name" value="Na_H_Exchanger"/>
    <property type="match status" value="1"/>
</dbReference>
<comment type="subcellular location">
    <subcellularLocation>
        <location evidence="1">Cell membrane</location>
        <topology evidence="1">Multi-pass membrane protein</topology>
    </subcellularLocation>
</comment>
<dbReference type="OrthoDB" id="9810759at2"/>
<evidence type="ECO:0000256" key="8">
    <source>
        <dbReference type="ARBA" id="ARBA00023136"/>
    </source>
</evidence>
<dbReference type="PANTHER" id="PTHR32507">
    <property type="entry name" value="NA(+)/H(+) ANTIPORTER 1"/>
    <property type="match status" value="1"/>
</dbReference>
<dbReference type="RefSeq" id="WP_096358355.1">
    <property type="nucleotide sequence ID" value="NZ_AP014946.1"/>
</dbReference>
<evidence type="ECO:0000313" key="12">
    <source>
        <dbReference type="Proteomes" id="UP000236884"/>
    </source>
</evidence>
<protein>
    <submittedName>
        <fullName evidence="11">K(+)/H(+) antiporter NhaP2</fullName>
    </submittedName>
</protein>
<dbReference type="NCBIfam" id="NF003714">
    <property type="entry name" value="PRK05326.1-1"/>
    <property type="match status" value="1"/>
</dbReference>
<feature type="transmembrane region" description="Helical" evidence="9">
    <location>
        <begin position="6"/>
        <end position="28"/>
    </location>
</feature>
<dbReference type="AlphaFoldDB" id="A0A0S3Q0H0"/>
<dbReference type="InterPro" id="IPR006153">
    <property type="entry name" value="Cation/H_exchanger_TM"/>
</dbReference>
<feature type="transmembrane region" description="Helical" evidence="9">
    <location>
        <begin position="124"/>
        <end position="142"/>
    </location>
</feature>
<dbReference type="Gene3D" id="1.20.1530.20">
    <property type="match status" value="1"/>
</dbReference>
<keyword evidence="3" id="KW-0050">Antiport</keyword>
<dbReference type="Proteomes" id="UP000236884">
    <property type="component" value="Chromosome"/>
</dbReference>
<dbReference type="KEGG" id="vgo:GJW-30_1_04252"/>
<evidence type="ECO:0000256" key="4">
    <source>
        <dbReference type="ARBA" id="ARBA00022475"/>
    </source>
</evidence>
<gene>
    <name evidence="11" type="primary">nhaP2</name>
    <name evidence="11" type="ORF">GJW-30_1_04252</name>
</gene>
<feature type="transmembrane region" description="Helical" evidence="9">
    <location>
        <begin position="231"/>
        <end position="257"/>
    </location>
</feature>
<evidence type="ECO:0000256" key="5">
    <source>
        <dbReference type="ARBA" id="ARBA00022692"/>
    </source>
</evidence>
<accession>A0A0S3Q0H0</accession>
<keyword evidence="6 9" id="KW-1133">Transmembrane helix</keyword>
<feature type="transmembrane region" description="Helical" evidence="9">
    <location>
        <begin position="35"/>
        <end position="54"/>
    </location>
</feature>
<evidence type="ECO:0000256" key="6">
    <source>
        <dbReference type="ARBA" id="ARBA00022989"/>
    </source>
</evidence>
<dbReference type="SMART" id="SM01091">
    <property type="entry name" value="CorC_HlyC"/>
    <property type="match status" value="1"/>
</dbReference>
<sequence>MASIDAVSLTVLLGAVLVLAGILSSLIAMRFGAPLLFIFLIIGIAAGEQGIGGIKFNDVSTAYAVGIVALALILFDGGLRTRMTTFRSVLGPAGLLATIGVLITATIVMPVASYMLGLGWIESLLIGAVIASTDAAAVFFLLHAGGLRLRPRVGATLEVESSTNDPFAIFLTIMLVEILVKGGGGTASWLKVAGELSIEFVLGGVIGVVGGRLIVWVLNRLDLPQGLHAPFVATGALVVFGVTDLLHGSGYLAAYAAGLVVGNRPTRAHNTVITFMDAVTWLAQIVMFVILGLLVWPGRLPETLLASAVIAVTLMFVARPAAVFLCLQPFRFSWREKVFVSWVGLRGAVGIFLASIPLLVSMPKATIYFDVAFVVVLVSLLVQGWSLTFAANRLGVSLPRIDTAPRRVELDLPGQLEQELVGYAVTPNSLFRRQGLIPSWAKLMLVVRDERVHSVEEAGPIREQDYVYFLAPPEKAQALDRFFVNAPAPASPDSRLLGDFYVPGDATLAALAEIYGVDVPSDERNMTLADFFASQIDHPVENDRVHLGSIELIADRVTDGRVITVGLDLVDPEAKEGELTRAQRVNKAVDDVLRQLGFKH</sequence>
<dbReference type="Pfam" id="PF03471">
    <property type="entry name" value="CorC_HlyC"/>
    <property type="match status" value="1"/>
</dbReference>
<keyword evidence="7" id="KW-0406">Ion transport</keyword>
<evidence type="ECO:0000256" key="7">
    <source>
        <dbReference type="ARBA" id="ARBA00023065"/>
    </source>
</evidence>
<keyword evidence="4" id="KW-1003">Cell membrane</keyword>
<keyword evidence="5 9" id="KW-0812">Transmembrane</keyword>
<feature type="domain" description="Transporter-associated" evidence="10">
    <location>
        <begin position="493"/>
        <end position="571"/>
    </location>
</feature>
<dbReference type="GO" id="GO:1902600">
    <property type="term" value="P:proton transmembrane transport"/>
    <property type="evidence" value="ECO:0007669"/>
    <property type="project" value="InterPro"/>
</dbReference>
<organism evidence="11 12">
    <name type="scientific">Variibacter gotjawalensis</name>
    <dbReference type="NCBI Taxonomy" id="1333996"/>
    <lineage>
        <taxon>Bacteria</taxon>
        <taxon>Pseudomonadati</taxon>
        <taxon>Pseudomonadota</taxon>
        <taxon>Alphaproteobacteria</taxon>
        <taxon>Hyphomicrobiales</taxon>
        <taxon>Nitrobacteraceae</taxon>
        <taxon>Variibacter</taxon>
    </lineage>
</organism>
<dbReference type="GO" id="GO:0005886">
    <property type="term" value="C:plasma membrane"/>
    <property type="evidence" value="ECO:0007669"/>
    <property type="project" value="UniProtKB-SubCell"/>
</dbReference>
<dbReference type="GO" id="GO:0050660">
    <property type="term" value="F:flavin adenine dinucleotide binding"/>
    <property type="evidence" value="ECO:0007669"/>
    <property type="project" value="InterPro"/>
</dbReference>
<keyword evidence="8 9" id="KW-0472">Membrane</keyword>
<dbReference type="SUPFAM" id="SSF56176">
    <property type="entry name" value="FAD-binding/transporter-associated domain-like"/>
    <property type="match status" value="1"/>
</dbReference>
<dbReference type="InterPro" id="IPR005170">
    <property type="entry name" value="Transptr-assoc_dom"/>
</dbReference>
<feature type="transmembrane region" description="Helical" evidence="9">
    <location>
        <begin position="304"/>
        <end position="327"/>
    </location>
</feature>
<reference evidence="11 12" key="1">
    <citation type="submission" date="2015-08" db="EMBL/GenBank/DDBJ databases">
        <title>Investigation of the bacterial diversity of lava forest soil.</title>
        <authorList>
            <person name="Lee J.S."/>
        </authorList>
    </citation>
    <scope>NUCLEOTIDE SEQUENCE [LARGE SCALE GENOMIC DNA]</scope>
    <source>
        <strain evidence="11 12">GJW-30</strain>
    </source>
</reference>
<dbReference type="InterPro" id="IPR036318">
    <property type="entry name" value="FAD-bd_PCMH-like_sf"/>
</dbReference>
<dbReference type="PANTHER" id="PTHR32507:SF7">
    <property type="entry name" value="K(+)_H(+) ANTIPORTER NHAP2"/>
    <property type="match status" value="1"/>
</dbReference>
<keyword evidence="12" id="KW-1185">Reference proteome</keyword>
<feature type="transmembrane region" description="Helical" evidence="9">
    <location>
        <begin position="339"/>
        <end position="360"/>
    </location>
</feature>
<dbReference type="InterPro" id="IPR038770">
    <property type="entry name" value="Na+/solute_symporter_sf"/>
</dbReference>
<evidence type="ECO:0000256" key="2">
    <source>
        <dbReference type="ARBA" id="ARBA00022448"/>
    </source>
</evidence>
<dbReference type="NCBIfam" id="NF003715">
    <property type="entry name" value="PRK05326.1-2"/>
    <property type="match status" value="1"/>
</dbReference>
<feature type="transmembrane region" description="Helical" evidence="9">
    <location>
        <begin position="366"/>
        <end position="391"/>
    </location>
</feature>
<feature type="transmembrane region" description="Helical" evidence="9">
    <location>
        <begin position="60"/>
        <end position="77"/>
    </location>
</feature>
<proteinExistence type="predicted"/>
<feature type="transmembrane region" description="Helical" evidence="9">
    <location>
        <begin position="200"/>
        <end position="219"/>
    </location>
</feature>
<dbReference type="NCBIfam" id="NF003716">
    <property type="entry name" value="PRK05326.1-3"/>
    <property type="match status" value="1"/>
</dbReference>